<evidence type="ECO:0000256" key="7">
    <source>
        <dbReference type="PROSITE-ProRule" id="PRU00042"/>
    </source>
</evidence>
<feature type="region of interest" description="Disordered" evidence="8">
    <location>
        <begin position="461"/>
        <end position="500"/>
    </location>
</feature>
<evidence type="ECO:0000256" key="1">
    <source>
        <dbReference type="ARBA" id="ARBA00004123"/>
    </source>
</evidence>
<evidence type="ECO:0000256" key="2">
    <source>
        <dbReference type="ARBA" id="ARBA00022723"/>
    </source>
</evidence>
<keyword evidence="4 7" id="KW-0863">Zinc-finger</keyword>
<sequence length="906" mass="102629">MCKRIEKKENKIHCLCVLSIDLKCIPTVLLIGDKFTESLFNYWVMQSPGLDSRHELRGRLHKIKPDIEIEALTTSNSEQNHNHYQHHHHHCHHPQRCHQLEQPLQQQYYQQLAQRQSHNQYQSKLSVGIECEQQQQQQHEVTPFETYQQERRITAEVSNKNSSITLNNHLNEHHWQHDNVKLDQSPTTTYNSQEVTALQSASTATALANTLSSTSHSANNAELINPPSAVSDSISPAIDIDNFSHVYNTDNPYEVPDSYTAAVAATAKNTLTPTNGKEYSFDTKNKESFCHHAYYNLDDSYQRPVLWEDISNSIQNIDPENVLILEQHSNSSQPQQLQQNFSDSTLDNVNVLVPQVKMETIDDTLPESLSASLINPLEIKEETLTKTTKNNESPHSQRFPQLPAPVSPRSGQINVYHYRNNPQQQQRLYQSHRHLHDTDIFILEQQKQQQQQVNITVALHSNSNSPNQLNRCHSTASSHNSETNFSASTANSTNLLSFSPDNSTNNQLIYLQKQQQQQQQQQYRLLNQTLNDPTTTYDNNDHTLQVTALTINSSNLATDNNSKNLNNNISYNYPWHSSQPYYSKYDISQPPPPTVQLQQQQHQQQQLQKPQTCPLILMSANTNAITVSNSYHGTGSRQISFMSPLTPPSSDPGSPGGSMAAAAAAAVVAAVNQQQKQSIKRSTPPPPYQGQQEQMSGANICPYSIALKANTTTSVTEATESTEQHLNSVNSRILTAFGSANILTIRNSKNSDKELTCVSASSLPALSTNHQQQHNQTKSSASTSSLTPSTELLNMPASSIHTRRYNRRNNPELEKRRIHHCDYVGCTKVYTKSSHLKAHQRIHTGEKPYTCQWPECEWRFARSDELTRHYRKHTGAKPFKCIVCERSFARSDHLALHMKRHLPKIK</sequence>
<evidence type="ECO:0000256" key="8">
    <source>
        <dbReference type="SAM" id="MobiDB-lite"/>
    </source>
</evidence>
<evidence type="ECO:0000256" key="4">
    <source>
        <dbReference type="ARBA" id="ARBA00022771"/>
    </source>
</evidence>
<dbReference type="InterPro" id="IPR013087">
    <property type="entry name" value="Znf_C2H2_type"/>
</dbReference>
<evidence type="ECO:0000256" key="5">
    <source>
        <dbReference type="ARBA" id="ARBA00022833"/>
    </source>
</evidence>
<reference evidence="10" key="1">
    <citation type="submission" date="2020-05" db="UniProtKB">
        <authorList>
            <consortium name="EnsemblMetazoa"/>
        </authorList>
    </citation>
    <scope>IDENTIFICATION</scope>
    <source>
        <strain evidence="10">Yale</strain>
    </source>
</reference>
<dbReference type="GO" id="GO:0008270">
    <property type="term" value="F:zinc ion binding"/>
    <property type="evidence" value="ECO:0007669"/>
    <property type="project" value="UniProtKB-KW"/>
</dbReference>
<dbReference type="AlphaFoldDB" id="A0A1B0FQ98"/>
<keyword evidence="5" id="KW-0862">Zinc</keyword>
<dbReference type="Proteomes" id="UP000092444">
    <property type="component" value="Unassembled WGS sequence"/>
</dbReference>
<dbReference type="SMART" id="SM00355">
    <property type="entry name" value="ZnF_C2H2"/>
    <property type="match status" value="3"/>
</dbReference>
<name>A0A1B0FQ98_GLOMM</name>
<feature type="compositionally biased region" description="Polar residues" evidence="8">
    <location>
        <begin position="767"/>
        <end position="776"/>
    </location>
</feature>
<keyword evidence="6" id="KW-0539">Nucleus</keyword>
<keyword evidence="3" id="KW-0677">Repeat</keyword>
<dbReference type="PROSITE" id="PS50157">
    <property type="entry name" value="ZINC_FINGER_C2H2_2"/>
    <property type="match status" value="3"/>
</dbReference>
<feature type="region of interest" description="Disordered" evidence="8">
    <location>
        <begin position="387"/>
        <end position="407"/>
    </location>
</feature>
<dbReference type="PANTHER" id="PTHR23235">
    <property type="entry name" value="KRUEPPEL-LIKE TRANSCRIPTION FACTOR"/>
    <property type="match status" value="1"/>
</dbReference>
<evidence type="ECO:0000313" key="10">
    <source>
        <dbReference type="EnsemblMetazoa" id="GMOY006101-PA"/>
    </source>
</evidence>
<feature type="compositionally biased region" description="Low complexity" evidence="8">
    <location>
        <begin position="777"/>
        <end position="790"/>
    </location>
</feature>
<accession>A0A1B0FQ98</accession>
<dbReference type="GO" id="GO:0000978">
    <property type="term" value="F:RNA polymerase II cis-regulatory region sequence-specific DNA binding"/>
    <property type="evidence" value="ECO:0007669"/>
    <property type="project" value="TreeGrafter"/>
</dbReference>
<dbReference type="PROSITE" id="PS00028">
    <property type="entry name" value="ZINC_FINGER_C2H2_1"/>
    <property type="match status" value="3"/>
</dbReference>
<organism evidence="10 11">
    <name type="scientific">Glossina morsitans morsitans</name>
    <name type="common">Savannah tsetse fly</name>
    <dbReference type="NCBI Taxonomy" id="37546"/>
    <lineage>
        <taxon>Eukaryota</taxon>
        <taxon>Metazoa</taxon>
        <taxon>Ecdysozoa</taxon>
        <taxon>Arthropoda</taxon>
        <taxon>Hexapoda</taxon>
        <taxon>Insecta</taxon>
        <taxon>Pterygota</taxon>
        <taxon>Neoptera</taxon>
        <taxon>Endopterygota</taxon>
        <taxon>Diptera</taxon>
        <taxon>Brachycera</taxon>
        <taxon>Muscomorpha</taxon>
        <taxon>Hippoboscoidea</taxon>
        <taxon>Glossinidae</taxon>
        <taxon>Glossina</taxon>
    </lineage>
</organism>
<dbReference type="Gene3D" id="3.30.160.60">
    <property type="entry name" value="Classic Zinc Finger"/>
    <property type="match status" value="3"/>
</dbReference>
<feature type="domain" description="C2H2-type" evidence="9">
    <location>
        <begin position="879"/>
        <end position="901"/>
    </location>
</feature>
<feature type="region of interest" description="Disordered" evidence="8">
    <location>
        <begin position="674"/>
        <end position="694"/>
    </location>
</feature>
<comment type="subcellular location">
    <subcellularLocation>
        <location evidence="1">Nucleus</location>
    </subcellularLocation>
</comment>
<dbReference type="FunFam" id="3.30.160.60:FF:000624">
    <property type="entry name" value="zinc finger protein 697"/>
    <property type="match status" value="1"/>
</dbReference>
<feature type="domain" description="C2H2-type" evidence="9">
    <location>
        <begin position="849"/>
        <end position="878"/>
    </location>
</feature>
<feature type="domain" description="C2H2-type" evidence="9">
    <location>
        <begin position="819"/>
        <end position="848"/>
    </location>
</feature>
<proteinExistence type="predicted"/>
<evidence type="ECO:0000256" key="3">
    <source>
        <dbReference type="ARBA" id="ARBA00022737"/>
    </source>
</evidence>
<protein>
    <recommendedName>
        <fullName evidence="9">C2H2-type domain-containing protein</fullName>
    </recommendedName>
</protein>
<dbReference type="EnsemblMetazoa" id="GMOY006101-RA">
    <property type="protein sequence ID" value="GMOY006101-PA"/>
    <property type="gene ID" value="GMOY006101"/>
</dbReference>
<dbReference type="EMBL" id="CCAG010002143">
    <property type="status" value="NOT_ANNOTATED_CDS"/>
    <property type="molecule type" value="Genomic_DNA"/>
</dbReference>
<evidence type="ECO:0000259" key="9">
    <source>
        <dbReference type="PROSITE" id="PS50157"/>
    </source>
</evidence>
<dbReference type="GO" id="GO:0000981">
    <property type="term" value="F:DNA-binding transcription factor activity, RNA polymerase II-specific"/>
    <property type="evidence" value="ECO:0007669"/>
    <property type="project" value="TreeGrafter"/>
</dbReference>
<dbReference type="InterPro" id="IPR036236">
    <property type="entry name" value="Znf_C2H2_sf"/>
</dbReference>
<feature type="region of interest" description="Disordered" evidence="8">
    <location>
        <begin position="767"/>
        <end position="812"/>
    </location>
</feature>
<dbReference type="PANTHER" id="PTHR23235:SF166">
    <property type="entry name" value="DENDRITIC ARBOR REDUCTION PROTEIN 1"/>
    <property type="match status" value="1"/>
</dbReference>
<dbReference type="GO" id="GO:0005634">
    <property type="term" value="C:nucleus"/>
    <property type="evidence" value="ECO:0007669"/>
    <property type="project" value="UniProtKB-SubCell"/>
</dbReference>
<dbReference type="FunFam" id="3.30.160.60:FF:000021">
    <property type="entry name" value="Basic krueppel-like factor 3"/>
    <property type="match status" value="1"/>
</dbReference>
<evidence type="ECO:0000256" key="6">
    <source>
        <dbReference type="ARBA" id="ARBA00023242"/>
    </source>
</evidence>
<dbReference type="FunFam" id="3.30.160.60:FF:000018">
    <property type="entry name" value="Krueppel-like factor 15"/>
    <property type="match status" value="1"/>
</dbReference>
<keyword evidence="11" id="KW-1185">Reference proteome</keyword>
<keyword evidence="2" id="KW-0479">Metal-binding</keyword>
<dbReference type="SUPFAM" id="SSF57667">
    <property type="entry name" value="beta-beta-alpha zinc fingers"/>
    <property type="match status" value="1"/>
</dbReference>
<dbReference type="Pfam" id="PF00096">
    <property type="entry name" value="zf-C2H2"/>
    <property type="match status" value="3"/>
</dbReference>
<evidence type="ECO:0000313" key="11">
    <source>
        <dbReference type="Proteomes" id="UP000092444"/>
    </source>
</evidence>
<dbReference type="STRING" id="37546.A0A1B0FQ98"/>